<evidence type="ECO:0000256" key="5">
    <source>
        <dbReference type="ARBA" id="ARBA00022692"/>
    </source>
</evidence>
<feature type="transmembrane region" description="Helical" evidence="16">
    <location>
        <begin position="193"/>
        <end position="212"/>
    </location>
</feature>
<reference evidence="17 18" key="1">
    <citation type="submission" date="2015-07" db="EMBL/GenBank/DDBJ databases">
        <title>ATOL: Assembling a taxonomically balanced genome-scale reconstruction of the evolutionary history of the Enterobacteriaceae.</title>
        <authorList>
            <person name="Plunkett G.III."/>
            <person name="Neeno-Eckwall E.C."/>
            <person name="Glasner J.D."/>
            <person name="Perna N.T."/>
        </authorList>
    </citation>
    <scope>NUCLEOTIDE SEQUENCE [LARGE SCALE GENOMIC DNA]</scope>
    <source>
        <strain evidence="17 18">ATCC 35017</strain>
    </source>
</reference>
<dbReference type="GO" id="GO:0005298">
    <property type="term" value="F:proline:sodium symporter activity"/>
    <property type="evidence" value="ECO:0007669"/>
    <property type="project" value="UniProtKB-UniRule"/>
</dbReference>
<keyword evidence="18" id="KW-1185">Reference proteome</keyword>
<keyword evidence="11 16" id="KW-0739">Sodium transport</keyword>
<dbReference type="Proteomes" id="UP000053226">
    <property type="component" value="Unassembled WGS sequence"/>
</dbReference>
<dbReference type="CDD" id="cd11475">
    <property type="entry name" value="SLC5sbd_PutP"/>
    <property type="match status" value="1"/>
</dbReference>
<dbReference type="GO" id="GO:0015193">
    <property type="term" value="F:L-proline transmembrane transporter activity"/>
    <property type="evidence" value="ECO:0007669"/>
    <property type="project" value="TreeGrafter"/>
</dbReference>
<dbReference type="PROSITE" id="PS50283">
    <property type="entry name" value="NA_SOLUT_SYMP_3"/>
    <property type="match status" value="1"/>
</dbReference>
<dbReference type="AlphaFoldDB" id="A0A0N1KH88"/>
<evidence type="ECO:0000256" key="6">
    <source>
        <dbReference type="ARBA" id="ARBA00022847"/>
    </source>
</evidence>
<comment type="subcellular location">
    <subcellularLocation>
        <location evidence="16">Cell inner membrane</location>
        <topology evidence="16">Multi-pass membrane protein</topology>
    </subcellularLocation>
    <subcellularLocation>
        <location evidence="1">Cell membrane</location>
        <topology evidence="1">Multi-pass membrane protein</topology>
    </subcellularLocation>
</comment>
<dbReference type="GO" id="GO:0005886">
    <property type="term" value="C:plasma membrane"/>
    <property type="evidence" value="ECO:0007669"/>
    <property type="project" value="UniProtKB-SubCell"/>
</dbReference>
<accession>A0A0N1KH88</accession>
<dbReference type="PROSITE" id="PS00457">
    <property type="entry name" value="NA_SOLUT_SYMP_2"/>
    <property type="match status" value="1"/>
</dbReference>
<evidence type="ECO:0000256" key="1">
    <source>
        <dbReference type="ARBA" id="ARBA00004651"/>
    </source>
</evidence>
<dbReference type="NCBIfam" id="TIGR02121">
    <property type="entry name" value="Na_Pro_sym"/>
    <property type="match status" value="1"/>
</dbReference>
<keyword evidence="4" id="KW-1003">Cell membrane</keyword>
<dbReference type="Gene3D" id="1.20.1730.10">
    <property type="entry name" value="Sodium/glucose cotransporter"/>
    <property type="match status" value="1"/>
</dbReference>
<dbReference type="GO" id="GO:0031402">
    <property type="term" value="F:sodium ion binding"/>
    <property type="evidence" value="ECO:0007669"/>
    <property type="project" value="UniProtKB-UniRule"/>
</dbReference>
<evidence type="ECO:0000256" key="3">
    <source>
        <dbReference type="ARBA" id="ARBA00022448"/>
    </source>
</evidence>
<evidence type="ECO:0000256" key="15">
    <source>
        <dbReference type="RuleBase" id="RU362091"/>
    </source>
</evidence>
<feature type="transmembrane region" description="Helical" evidence="16">
    <location>
        <begin position="127"/>
        <end position="152"/>
    </location>
</feature>
<evidence type="ECO:0000256" key="12">
    <source>
        <dbReference type="ARBA" id="ARBA00033708"/>
    </source>
</evidence>
<feature type="transmembrane region" description="Helical" evidence="16">
    <location>
        <begin position="455"/>
        <end position="473"/>
    </location>
</feature>
<comment type="catalytic activity">
    <reaction evidence="12">
        <text>L-proline(in) + Na(+)(in) = L-proline(out) + Na(+)(out)</text>
        <dbReference type="Rhea" id="RHEA:28967"/>
        <dbReference type="ChEBI" id="CHEBI:29101"/>
        <dbReference type="ChEBI" id="CHEBI:60039"/>
    </reaction>
</comment>
<dbReference type="GO" id="GO:0015824">
    <property type="term" value="P:proline transport"/>
    <property type="evidence" value="ECO:0007669"/>
    <property type="project" value="UniProtKB-UniRule"/>
</dbReference>
<evidence type="ECO:0000256" key="4">
    <source>
        <dbReference type="ARBA" id="ARBA00022475"/>
    </source>
</evidence>
<feature type="transmembrane region" description="Helical" evidence="16">
    <location>
        <begin position="164"/>
        <end position="186"/>
    </location>
</feature>
<comment type="function">
    <text evidence="16">Catalyzes the sodium-dependent uptake of extracellular L-proline.</text>
</comment>
<feature type="transmembrane region" description="Helical" evidence="16">
    <location>
        <begin position="77"/>
        <end position="95"/>
    </location>
</feature>
<gene>
    <name evidence="17" type="ORF">M992_2310</name>
</gene>
<keyword evidence="3 16" id="KW-0813">Transport</keyword>
<name>A0A0N1KH88_9GAMM</name>
<evidence type="ECO:0000256" key="11">
    <source>
        <dbReference type="ARBA" id="ARBA00023201"/>
    </source>
</evidence>
<keyword evidence="16" id="KW-0997">Cell inner membrane</keyword>
<keyword evidence="7 16" id="KW-1133">Transmembrane helix</keyword>
<keyword evidence="10 16" id="KW-0472">Membrane</keyword>
<dbReference type="NCBIfam" id="TIGR00813">
    <property type="entry name" value="sss"/>
    <property type="match status" value="1"/>
</dbReference>
<dbReference type="Pfam" id="PF00474">
    <property type="entry name" value="SSF"/>
    <property type="match status" value="1"/>
</dbReference>
<dbReference type="InterPro" id="IPR038377">
    <property type="entry name" value="Na/Glc_symporter_sf"/>
</dbReference>
<keyword evidence="8 16" id="KW-0915">Sodium</keyword>
<feature type="transmembrane region" description="Helical" evidence="16">
    <location>
        <begin position="402"/>
        <end position="422"/>
    </location>
</feature>
<dbReference type="OrthoDB" id="9789704at2"/>
<evidence type="ECO:0000313" key="18">
    <source>
        <dbReference type="Proteomes" id="UP000053226"/>
    </source>
</evidence>
<feature type="transmembrane region" description="Helical" evidence="16">
    <location>
        <begin position="6"/>
        <end position="26"/>
    </location>
</feature>
<keyword evidence="6 16" id="KW-0769">Symport</keyword>
<sequence>MIISTPMIVTFIIYISFMLLIGYLAYRSTNSFDDYILGGRSLGSVVTALSAGASDMSGWLLMGLPGVVFLAGISESWIAIGLSLGAYFNWLFVAGRLRVHTEKNNNALTLPDYFTSRFEDNSKILRIISALVILVFFTIYCASGVVAGGLLFQSTFDMSYEKAMWLGALATIAYTFLGGFLAVSWTDTVQASLMIFALILTPIMVIMSVGGFESSIAIIEAKNPEYLDMFKGLNFVAIISLLGWGLGYFGQPHILARFMAADSHRTIRSARRISMTWMVLCLIGTIAVGFFGIAYYEMNPQLAGPVNSNNERIFMELATVLFNPWIAGILLSAILAAVMSTLSCQLLVCSSALTEDLYKPFLRKNASQKELVWVGRGMVLLVSAIAIYIARDPENKVLALVSNAWAGFGAAFGPVVLISVLWKRMTRSGALAGMLVGAGTVLVWVQYKWFGLYEIIPGFILASIAIFAVSLVTRAPSAQAQQRFDEAEAEYKTH</sequence>
<evidence type="ECO:0000256" key="16">
    <source>
        <dbReference type="RuleBase" id="RU366012"/>
    </source>
</evidence>
<evidence type="ECO:0000313" key="17">
    <source>
        <dbReference type="EMBL" id="KPD02307.1"/>
    </source>
</evidence>
<dbReference type="PANTHER" id="PTHR48086">
    <property type="entry name" value="SODIUM/PROLINE SYMPORTER-RELATED"/>
    <property type="match status" value="1"/>
</dbReference>
<evidence type="ECO:0000256" key="13">
    <source>
        <dbReference type="ARBA" id="ARBA00067214"/>
    </source>
</evidence>
<dbReference type="InterPro" id="IPR050277">
    <property type="entry name" value="Sodium:Solute_Symporter"/>
</dbReference>
<comment type="caution">
    <text evidence="17">The sequence shown here is derived from an EMBL/GenBank/DDBJ whole genome shotgun (WGS) entry which is preliminary data.</text>
</comment>
<evidence type="ECO:0000256" key="14">
    <source>
        <dbReference type="ARBA" id="ARBA00082709"/>
    </source>
</evidence>
<comment type="caution">
    <text evidence="16">Lacks conserved residue(s) required for the propagation of feature annotation.</text>
</comment>
<evidence type="ECO:0000256" key="2">
    <source>
        <dbReference type="ARBA" id="ARBA00006434"/>
    </source>
</evidence>
<evidence type="ECO:0000256" key="8">
    <source>
        <dbReference type="ARBA" id="ARBA00023053"/>
    </source>
</evidence>
<comment type="similarity">
    <text evidence="2 15">Belongs to the sodium:solute symporter (SSF) (TC 2.A.21) family.</text>
</comment>
<dbReference type="PANTHER" id="PTHR48086:SF3">
    <property type="entry name" value="SODIUM_PROLINE SYMPORTER"/>
    <property type="match status" value="1"/>
</dbReference>
<dbReference type="RefSeq" id="WP_053908732.1">
    <property type="nucleotide sequence ID" value="NZ_CAWMUS010000022.1"/>
</dbReference>
<evidence type="ECO:0000256" key="7">
    <source>
        <dbReference type="ARBA" id="ARBA00022989"/>
    </source>
</evidence>
<dbReference type="EMBL" id="LGAA01000022">
    <property type="protein sequence ID" value="KPD02307.1"/>
    <property type="molecule type" value="Genomic_DNA"/>
</dbReference>
<feature type="transmembrane region" description="Helical" evidence="16">
    <location>
        <begin position="371"/>
        <end position="390"/>
    </location>
</feature>
<dbReference type="InterPro" id="IPR018212">
    <property type="entry name" value="Na/solute_symporter_CS"/>
</dbReference>
<keyword evidence="9 16" id="KW-0406">Ion transport</keyword>
<organism evidence="17 18">
    <name type="scientific">Moellerella wisconsensis ATCC 35017</name>
    <dbReference type="NCBI Taxonomy" id="1354267"/>
    <lineage>
        <taxon>Bacteria</taxon>
        <taxon>Pseudomonadati</taxon>
        <taxon>Pseudomonadota</taxon>
        <taxon>Gammaproteobacteria</taxon>
        <taxon>Enterobacterales</taxon>
        <taxon>Morganellaceae</taxon>
        <taxon>Moellerella</taxon>
    </lineage>
</organism>
<keyword evidence="16" id="KW-0029">Amino-acid transport</keyword>
<dbReference type="FunFam" id="1.20.1730.10:FF:000002">
    <property type="entry name" value="Sodium/proline symporter"/>
    <property type="match status" value="1"/>
</dbReference>
<protein>
    <recommendedName>
        <fullName evidence="13 16">Sodium/proline symporter</fullName>
    </recommendedName>
    <alternativeName>
        <fullName evidence="14 16">Proline permease</fullName>
    </alternativeName>
</protein>
<feature type="transmembrane region" description="Helical" evidence="16">
    <location>
        <begin position="277"/>
        <end position="296"/>
    </location>
</feature>
<dbReference type="InterPro" id="IPR011851">
    <property type="entry name" value="Na/Pro_symporter"/>
</dbReference>
<feature type="transmembrane region" description="Helical" evidence="16">
    <location>
        <begin position="429"/>
        <end position="449"/>
    </location>
</feature>
<keyword evidence="5 16" id="KW-0812">Transmembrane</keyword>
<evidence type="ECO:0000256" key="9">
    <source>
        <dbReference type="ARBA" id="ARBA00023065"/>
    </source>
</evidence>
<feature type="transmembrane region" description="Helical" evidence="16">
    <location>
        <begin position="232"/>
        <end position="256"/>
    </location>
</feature>
<dbReference type="InterPro" id="IPR001734">
    <property type="entry name" value="Na/solute_symporter"/>
</dbReference>
<proteinExistence type="inferred from homology"/>
<evidence type="ECO:0000256" key="10">
    <source>
        <dbReference type="ARBA" id="ARBA00023136"/>
    </source>
</evidence>